<keyword evidence="6 9" id="KW-0472">Membrane</keyword>
<evidence type="ECO:0000256" key="5">
    <source>
        <dbReference type="ARBA" id="ARBA00023040"/>
    </source>
</evidence>
<comment type="similarity">
    <text evidence="2">Belongs to the G-protein coupled receptor 1 family.</text>
</comment>
<comment type="caution">
    <text evidence="12">The sequence shown here is derived from an EMBL/GenBank/DDBJ whole genome shotgun (WGS) entry which is preliminary data.</text>
</comment>
<evidence type="ECO:0000256" key="9">
    <source>
        <dbReference type="SAM" id="Phobius"/>
    </source>
</evidence>
<keyword evidence="5" id="KW-0297">G-protein coupled receptor</keyword>
<name>A0A0L7L886_OPEBR</name>
<dbReference type="Proteomes" id="UP000037510">
    <property type="component" value="Unassembled WGS sequence"/>
</dbReference>
<dbReference type="SUPFAM" id="SSF81321">
    <property type="entry name" value="Family A G protein-coupled receptor-like"/>
    <property type="match status" value="1"/>
</dbReference>
<protein>
    <submittedName>
        <fullName evidence="12">Neuropeptide receptor A5</fullName>
    </submittedName>
</protein>
<feature type="transmembrane region" description="Helical" evidence="9">
    <location>
        <begin position="120"/>
        <end position="145"/>
    </location>
</feature>
<dbReference type="InterPro" id="IPR017452">
    <property type="entry name" value="GPCR_Rhodpsn_7TM"/>
</dbReference>
<evidence type="ECO:0000256" key="3">
    <source>
        <dbReference type="ARBA" id="ARBA00022692"/>
    </source>
</evidence>
<keyword evidence="8" id="KW-0807">Transducer</keyword>
<evidence type="ECO:0000256" key="2">
    <source>
        <dbReference type="ARBA" id="ARBA00010663"/>
    </source>
</evidence>
<dbReference type="AlphaFoldDB" id="A0A0L7L886"/>
<dbReference type="PANTHER" id="PTHR45695:SF15">
    <property type="entry name" value="OPSIN RH2"/>
    <property type="match status" value="1"/>
</dbReference>
<evidence type="ECO:0000256" key="10">
    <source>
        <dbReference type="SAM" id="SignalP"/>
    </source>
</evidence>
<evidence type="ECO:0000256" key="4">
    <source>
        <dbReference type="ARBA" id="ARBA00022989"/>
    </source>
</evidence>
<evidence type="ECO:0000256" key="1">
    <source>
        <dbReference type="ARBA" id="ARBA00004141"/>
    </source>
</evidence>
<keyword evidence="13" id="KW-1185">Reference proteome</keyword>
<dbReference type="PANTHER" id="PTHR45695">
    <property type="entry name" value="LEUCOKININ RECEPTOR-RELATED"/>
    <property type="match status" value="1"/>
</dbReference>
<feature type="signal peptide" evidence="10">
    <location>
        <begin position="1"/>
        <end position="21"/>
    </location>
</feature>
<feature type="transmembrane region" description="Helical" evidence="9">
    <location>
        <begin position="157"/>
        <end position="179"/>
    </location>
</feature>
<evidence type="ECO:0000256" key="8">
    <source>
        <dbReference type="ARBA" id="ARBA00023224"/>
    </source>
</evidence>
<dbReference type="GO" id="GO:0004930">
    <property type="term" value="F:G protein-coupled receptor activity"/>
    <property type="evidence" value="ECO:0007669"/>
    <property type="project" value="UniProtKB-KW"/>
</dbReference>
<keyword evidence="3 9" id="KW-0812">Transmembrane</keyword>
<keyword evidence="4 9" id="KW-1133">Transmembrane helix</keyword>
<evidence type="ECO:0000259" key="11">
    <source>
        <dbReference type="PROSITE" id="PS50262"/>
    </source>
</evidence>
<organism evidence="12 13">
    <name type="scientific">Operophtera brumata</name>
    <name type="common">Winter moth</name>
    <name type="synonym">Phalaena brumata</name>
    <dbReference type="NCBI Taxonomy" id="104452"/>
    <lineage>
        <taxon>Eukaryota</taxon>
        <taxon>Metazoa</taxon>
        <taxon>Ecdysozoa</taxon>
        <taxon>Arthropoda</taxon>
        <taxon>Hexapoda</taxon>
        <taxon>Insecta</taxon>
        <taxon>Pterygota</taxon>
        <taxon>Neoptera</taxon>
        <taxon>Endopterygota</taxon>
        <taxon>Lepidoptera</taxon>
        <taxon>Glossata</taxon>
        <taxon>Ditrysia</taxon>
        <taxon>Geometroidea</taxon>
        <taxon>Geometridae</taxon>
        <taxon>Larentiinae</taxon>
        <taxon>Operophtera</taxon>
    </lineage>
</organism>
<dbReference type="STRING" id="104452.A0A0L7L886"/>
<reference evidence="12 13" key="1">
    <citation type="journal article" date="2015" name="Genome Biol. Evol.">
        <title>The genome of winter moth (Operophtera brumata) provides a genomic perspective on sexual dimorphism and phenology.</title>
        <authorList>
            <person name="Derks M.F."/>
            <person name="Smit S."/>
            <person name="Salis L."/>
            <person name="Schijlen E."/>
            <person name="Bossers A."/>
            <person name="Mateman C."/>
            <person name="Pijl A.S."/>
            <person name="de Ridder D."/>
            <person name="Groenen M.A."/>
            <person name="Visser M.E."/>
            <person name="Megens H.J."/>
        </authorList>
    </citation>
    <scope>NUCLEOTIDE SEQUENCE [LARGE SCALE GENOMIC DNA]</scope>
    <source>
        <strain evidence="12">WM2013NL</strain>
        <tissue evidence="12">Head and thorax</tissue>
    </source>
</reference>
<evidence type="ECO:0000256" key="7">
    <source>
        <dbReference type="ARBA" id="ARBA00023170"/>
    </source>
</evidence>
<keyword evidence="10" id="KW-0732">Signal</keyword>
<keyword evidence="7 12" id="KW-0675">Receptor</keyword>
<gene>
    <name evidence="12" type="ORF">OBRU01_13501</name>
</gene>
<evidence type="ECO:0000313" key="13">
    <source>
        <dbReference type="Proteomes" id="UP000037510"/>
    </source>
</evidence>
<accession>A0A0L7L886</accession>
<sequence length="183" mass="20959">MGVKQHLRTFTMLLIWNLCLSSEDEYRNSTITGILDRNIQLDKTTVNSVTIYDFATIDNVTDRNESDVELGRLIDSAEDLTDYINGTEEPCVGDPEFCNMTRDDYIEMLNDYIFPQPYEWVLIATHAIVFIIGLIGNALVCVAVYRNHSMRTVTNYFIVNLAVADFMVILICLPPTVLWDIKF</sequence>
<dbReference type="PROSITE" id="PS50262">
    <property type="entry name" value="G_PROTEIN_RECEP_F1_2"/>
    <property type="match status" value="1"/>
</dbReference>
<evidence type="ECO:0000313" key="12">
    <source>
        <dbReference type="EMBL" id="KOB71501.1"/>
    </source>
</evidence>
<dbReference type="InterPro" id="IPR000276">
    <property type="entry name" value="GPCR_Rhodpsn"/>
</dbReference>
<comment type="subcellular location">
    <subcellularLocation>
        <location evidence="1">Membrane</location>
        <topology evidence="1">Multi-pass membrane protein</topology>
    </subcellularLocation>
</comment>
<dbReference type="Pfam" id="PF00001">
    <property type="entry name" value="7tm_1"/>
    <property type="match status" value="1"/>
</dbReference>
<feature type="domain" description="G-protein coupled receptors family 1 profile" evidence="11">
    <location>
        <begin position="136"/>
        <end position="183"/>
    </location>
</feature>
<dbReference type="EMBL" id="JTDY01002395">
    <property type="protein sequence ID" value="KOB71501.1"/>
    <property type="molecule type" value="Genomic_DNA"/>
</dbReference>
<evidence type="ECO:0000256" key="6">
    <source>
        <dbReference type="ARBA" id="ARBA00023136"/>
    </source>
</evidence>
<dbReference type="Gene3D" id="1.20.1070.10">
    <property type="entry name" value="Rhodopsin 7-helix transmembrane proteins"/>
    <property type="match status" value="1"/>
</dbReference>
<feature type="chain" id="PRO_5005573235" evidence="10">
    <location>
        <begin position="22"/>
        <end position="183"/>
    </location>
</feature>
<dbReference type="GO" id="GO:0005886">
    <property type="term" value="C:plasma membrane"/>
    <property type="evidence" value="ECO:0007669"/>
    <property type="project" value="TreeGrafter"/>
</dbReference>
<proteinExistence type="inferred from homology"/>
<dbReference type="PRINTS" id="PR00237">
    <property type="entry name" value="GPCRRHODOPSN"/>
</dbReference>